<feature type="transmembrane region" description="Helical" evidence="1">
    <location>
        <begin position="172"/>
        <end position="192"/>
    </location>
</feature>
<dbReference type="VEuPathDB" id="MicrosporidiaDB:NEQG_01346"/>
<keyword evidence="3" id="KW-1185">Reference proteome</keyword>
<dbReference type="InterPro" id="IPR022057">
    <property type="entry name" value="Chs7"/>
</dbReference>
<evidence type="ECO:0000256" key="1">
    <source>
        <dbReference type="SAM" id="Phobius"/>
    </source>
</evidence>
<keyword evidence="1" id="KW-0812">Transmembrane</keyword>
<dbReference type="EMBL" id="GL870878">
    <property type="protein sequence ID" value="EIJ88656.1"/>
    <property type="molecule type" value="Genomic_DNA"/>
</dbReference>
<accession>I3EHF9</accession>
<keyword evidence="1" id="KW-0472">Membrane</keyword>
<keyword evidence="1" id="KW-1133">Transmembrane helix</keyword>
<feature type="transmembrane region" description="Helical" evidence="1">
    <location>
        <begin position="84"/>
        <end position="100"/>
    </location>
</feature>
<dbReference type="InParanoid" id="I3EHF9"/>
<feature type="transmembrane region" description="Helical" evidence="1">
    <location>
        <begin position="41"/>
        <end position="63"/>
    </location>
</feature>
<feature type="transmembrane region" description="Helical" evidence="1">
    <location>
        <begin position="106"/>
        <end position="134"/>
    </location>
</feature>
<dbReference type="Proteomes" id="UP000002872">
    <property type="component" value="Unassembled WGS sequence"/>
</dbReference>
<name>I3EHF9_NEMP3</name>
<feature type="transmembrane region" description="Helical" evidence="1">
    <location>
        <begin position="204"/>
        <end position="226"/>
    </location>
</feature>
<feature type="transmembrane region" description="Helical" evidence="1">
    <location>
        <begin position="238"/>
        <end position="257"/>
    </location>
</feature>
<reference evidence="2" key="1">
    <citation type="submission" date="2011-01" db="EMBL/GenBank/DDBJ databases">
        <title>The Genome Sequence of Nematocida parisii strain ERTm3.</title>
        <authorList>
            <consortium name="The Broad Institute Genome Sequencing Platform"/>
            <consortium name="The Broad Institute Genome Sequencing Center for Infectious Disease"/>
            <person name="Cuomo C."/>
            <person name="Troemel E."/>
            <person name="Young S.K."/>
            <person name="Zeng Q."/>
            <person name="Gargeya S."/>
            <person name="Fitzgerald M."/>
            <person name="Haas B."/>
            <person name="Abouelleil A."/>
            <person name="Alvarado L."/>
            <person name="Arachchi H.M."/>
            <person name="Berlin A."/>
            <person name="Chapman S.B."/>
            <person name="Gearin G."/>
            <person name="Goldberg J."/>
            <person name="Griggs A."/>
            <person name="Gujja S."/>
            <person name="Hansen M."/>
            <person name="Heiman D."/>
            <person name="Howarth C."/>
            <person name="Larimer J."/>
            <person name="Lui A."/>
            <person name="MacDonald P.J.P."/>
            <person name="McCowen C."/>
            <person name="Montmayeur A."/>
            <person name="Murphy C."/>
            <person name="Neiman D."/>
            <person name="Pearson M."/>
            <person name="Priest M."/>
            <person name="Roberts A."/>
            <person name="Saif S."/>
            <person name="Shea T."/>
            <person name="Sisk P."/>
            <person name="Stolte C."/>
            <person name="Sykes S."/>
            <person name="Wortman J."/>
            <person name="Nusbaum C."/>
            <person name="Birren B."/>
        </authorList>
    </citation>
    <scope>NUCLEOTIDE SEQUENCE</scope>
    <source>
        <strain evidence="2">ERTm3</strain>
    </source>
</reference>
<dbReference type="Pfam" id="PF12271">
    <property type="entry name" value="Chs7"/>
    <property type="match status" value="1"/>
</dbReference>
<proteinExistence type="predicted"/>
<organism evidence="2 3">
    <name type="scientific">Nematocida parisii (strain ERTm3)</name>
    <name type="common">Nematode killer fungus</name>
    <dbReference type="NCBI Taxonomy" id="935791"/>
    <lineage>
        <taxon>Eukaryota</taxon>
        <taxon>Fungi</taxon>
        <taxon>Fungi incertae sedis</taxon>
        <taxon>Microsporidia</taxon>
        <taxon>Nematocida</taxon>
    </lineage>
</organism>
<protein>
    <submittedName>
        <fullName evidence="2">Uncharacterized protein</fullName>
    </submittedName>
</protein>
<dbReference type="OrthoDB" id="2189463at2759"/>
<gene>
    <name evidence="2" type="ORF">NEQG_01346</name>
</gene>
<evidence type="ECO:0000313" key="3">
    <source>
        <dbReference type="Proteomes" id="UP000002872"/>
    </source>
</evidence>
<dbReference type="HOGENOM" id="CLU_090086_0_0_1"/>
<feature type="transmembrane region" description="Helical" evidence="1">
    <location>
        <begin position="146"/>
        <end position="166"/>
    </location>
</feature>
<dbReference type="STRING" id="935791.I3EHF9"/>
<dbReference type="AlphaFoldDB" id="I3EHF9"/>
<evidence type="ECO:0000313" key="2">
    <source>
        <dbReference type="EMBL" id="EIJ88656.1"/>
    </source>
</evidence>
<dbReference type="OMA" id="YTLDDRW"/>
<sequence length="279" mass="31069">MSSIVDMTHICSQVSLPACTILFRNTVHAKYPTRAVSMLGINIYSVYTIAAITLNIILTVVLLKRTKVKYSFPARKEMLIFLRVYLGSLIFDLVLASGLIKSSWYILYSAIVSFQAACTMTCFISAMCTGLVWMLPNRVASSCSKIAAFFAMCSLTFGFFGSLLSITSRLGAGLFALLYLIPFFFSALFMFTQLAKLKILNAEVWSYASLLLIIGLMTAIAITPMILGKFVVLLSDRYLDGIFLMHVTAMCVVIKVYDLWALDDEQEIECVNTVKLMNK</sequence>